<gene>
    <name evidence="1" type="ORF">RF11_07218</name>
</gene>
<dbReference type="Proteomes" id="UP000031668">
    <property type="component" value="Unassembled WGS sequence"/>
</dbReference>
<name>A0A0C2NHB5_THEKT</name>
<reference evidence="1 2" key="1">
    <citation type="journal article" date="2014" name="Genome Biol. Evol.">
        <title>The genome of the myxosporean Thelohanellus kitauei shows adaptations to nutrient acquisition within its fish host.</title>
        <authorList>
            <person name="Yang Y."/>
            <person name="Xiong J."/>
            <person name="Zhou Z."/>
            <person name="Huo F."/>
            <person name="Miao W."/>
            <person name="Ran C."/>
            <person name="Liu Y."/>
            <person name="Zhang J."/>
            <person name="Feng J."/>
            <person name="Wang M."/>
            <person name="Wang M."/>
            <person name="Wang L."/>
            <person name="Yao B."/>
        </authorList>
    </citation>
    <scope>NUCLEOTIDE SEQUENCE [LARGE SCALE GENOMIC DNA]</scope>
    <source>
        <strain evidence="1">Wuqing</strain>
    </source>
</reference>
<evidence type="ECO:0000313" key="2">
    <source>
        <dbReference type="Proteomes" id="UP000031668"/>
    </source>
</evidence>
<accession>A0A0C2NHB5</accession>
<organism evidence="1 2">
    <name type="scientific">Thelohanellus kitauei</name>
    <name type="common">Myxosporean</name>
    <dbReference type="NCBI Taxonomy" id="669202"/>
    <lineage>
        <taxon>Eukaryota</taxon>
        <taxon>Metazoa</taxon>
        <taxon>Cnidaria</taxon>
        <taxon>Myxozoa</taxon>
        <taxon>Myxosporea</taxon>
        <taxon>Bivalvulida</taxon>
        <taxon>Platysporina</taxon>
        <taxon>Myxobolidae</taxon>
        <taxon>Thelohanellus</taxon>
    </lineage>
</organism>
<dbReference type="EMBL" id="JWZT01000855">
    <property type="protein sequence ID" value="KII73417.1"/>
    <property type="molecule type" value="Genomic_DNA"/>
</dbReference>
<dbReference type="AlphaFoldDB" id="A0A0C2NHB5"/>
<sequence>MSIPTKRKIYKIQQREVGSKCFQRTVIRAKLTDEQKESLCDILEEDCTRTYNSSGQFQNGATTLKIYCQEEIFHELSKNSSGSTKSFFIDETGFQEFEPQESFRH</sequence>
<proteinExistence type="predicted"/>
<evidence type="ECO:0000313" key="1">
    <source>
        <dbReference type="EMBL" id="KII73417.1"/>
    </source>
</evidence>
<protein>
    <submittedName>
        <fullName evidence="1">Uncharacterized protein</fullName>
    </submittedName>
</protein>
<comment type="caution">
    <text evidence="1">The sequence shown here is derived from an EMBL/GenBank/DDBJ whole genome shotgun (WGS) entry which is preliminary data.</text>
</comment>
<keyword evidence="2" id="KW-1185">Reference proteome</keyword>